<name>A0ABU6GR81_9BACL</name>
<accession>A0ABU6GR81</accession>
<reference evidence="1 2" key="1">
    <citation type="submission" date="2023-03" db="EMBL/GenBank/DDBJ databases">
        <title>Bacillus Genome Sequencing.</title>
        <authorList>
            <person name="Dunlap C."/>
        </authorList>
    </citation>
    <scope>NUCLEOTIDE SEQUENCE [LARGE SCALE GENOMIC DNA]</scope>
    <source>
        <strain evidence="1 2">BD-525</strain>
    </source>
</reference>
<comment type="caution">
    <text evidence="1">The sequence shown here is derived from an EMBL/GenBank/DDBJ whole genome shotgun (WGS) entry which is preliminary data.</text>
</comment>
<proteinExistence type="predicted"/>
<evidence type="ECO:0000313" key="2">
    <source>
        <dbReference type="Proteomes" id="UP001344632"/>
    </source>
</evidence>
<dbReference type="RefSeq" id="WP_326088934.1">
    <property type="nucleotide sequence ID" value="NZ_JARLKZ010000008.1"/>
</dbReference>
<keyword evidence="2" id="KW-1185">Reference proteome</keyword>
<evidence type="ECO:0000313" key="1">
    <source>
        <dbReference type="EMBL" id="MEC0241225.1"/>
    </source>
</evidence>
<dbReference type="EMBL" id="JARLKZ010000008">
    <property type="protein sequence ID" value="MEC0241225.1"/>
    <property type="molecule type" value="Genomic_DNA"/>
</dbReference>
<protein>
    <submittedName>
        <fullName evidence="1">Uncharacterized protein</fullName>
    </submittedName>
</protein>
<sequence length="91" mass="10344">MYKNQGREIHEKTIEIRVFSCETVVEGGYVTHLAPSQAEEYKKNLVYEETRLIPTPGYTTFDTVVAISWNFNANSYTVSGNCYAKRNQGAN</sequence>
<dbReference type="Proteomes" id="UP001344632">
    <property type="component" value="Unassembled WGS sequence"/>
</dbReference>
<organism evidence="1 2">
    <name type="scientific">Paenibacillus dokdonensis</name>
    <dbReference type="NCBI Taxonomy" id="2567944"/>
    <lineage>
        <taxon>Bacteria</taxon>
        <taxon>Bacillati</taxon>
        <taxon>Bacillota</taxon>
        <taxon>Bacilli</taxon>
        <taxon>Bacillales</taxon>
        <taxon>Paenibacillaceae</taxon>
        <taxon>Paenibacillus</taxon>
    </lineage>
</organism>
<gene>
    <name evidence="1" type="ORF">P4H66_15340</name>
</gene>